<name>D6PJA2_9ZZZZ</name>
<dbReference type="InterPro" id="IPR051346">
    <property type="entry name" value="OTU_Deubiquitinase"/>
</dbReference>
<dbReference type="GO" id="GO:0004843">
    <property type="term" value="F:cysteine-type deubiquitinase activity"/>
    <property type="evidence" value="ECO:0007669"/>
    <property type="project" value="UniProtKB-EC"/>
</dbReference>
<dbReference type="GO" id="GO:0070530">
    <property type="term" value="F:K63-linked polyubiquitin modification-dependent protein binding"/>
    <property type="evidence" value="ECO:0007669"/>
    <property type="project" value="TreeGrafter"/>
</dbReference>
<organism evidence="8">
    <name type="scientific">uncultured organism MedDCM-OCT-S08-C51</name>
    <dbReference type="NCBI Taxonomy" id="743639"/>
    <lineage>
        <taxon>unclassified sequences</taxon>
        <taxon>environmental samples</taxon>
    </lineage>
</organism>
<evidence type="ECO:0000256" key="6">
    <source>
        <dbReference type="ARBA" id="ARBA00022807"/>
    </source>
</evidence>
<dbReference type="GO" id="GO:0071947">
    <property type="term" value="P:protein deubiquitination involved in ubiquitin-dependent protein catabolic process"/>
    <property type="evidence" value="ECO:0007669"/>
    <property type="project" value="TreeGrafter"/>
</dbReference>
<reference evidence="8" key="1">
    <citation type="journal article" date="2010" name="ISME J.">
        <title>Metagenome of the Mediterranean deep chlorophyll maximum studied by direct and fosmid library 454 pyrosequencing.</title>
        <authorList>
            <person name="Ghai R."/>
            <person name="Martin-Cuadrado A.B."/>
            <person name="Molto A.G."/>
            <person name="Heredia I.G."/>
            <person name="Cabrera R."/>
            <person name="Martin J."/>
            <person name="Verdu M."/>
            <person name="Deschamps P."/>
            <person name="Moreira D."/>
            <person name="Lopez-Garcia P."/>
            <person name="Mira A."/>
            <person name="Rodriguez-Valera F."/>
        </authorList>
    </citation>
    <scope>NUCLEOTIDE SEQUENCE</scope>
</reference>
<dbReference type="AlphaFoldDB" id="D6PJA2"/>
<keyword evidence="3" id="KW-0645">Protease</keyword>
<dbReference type="EMBL" id="GU943099">
    <property type="protein sequence ID" value="ADD95803.1"/>
    <property type="molecule type" value="Genomic_DNA"/>
</dbReference>
<dbReference type="PANTHER" id="PTHR13367:SF28">
    <property type="entry name" value="UBIQUITIN THIOESTERASE ZRANB1"/>
    <property type="match status" value="1"/>
</dbReference>
<evidence type="ECO:0000256" key="1">
    <source>
        <dbReference type="ARBA" id="ARBA00000707"/>
    </source>
</evidence>
<evidence type="ECO:0000256" key="7">
    <source>
        <dbReference type="SAM" id="MobiDB-lite"/>
    </source>
</evidence>
<accession>D6PJA2</accession>
<proteinExistence type="predicted"/>
<evidence type="ECO:0000256" key="4">
    <source>
        <dbReference type="ARBA" id="ARBA00022786"/>
    </source>
</evidence>
<comment type="catalytic activity">
    <reaction evidence="1">
        <text>Thiol-dependent hydrolysis of ester, thioester, amide, peptide and isopeptide bonds formed by the C-terminal Gly of ubiquitin (a 76-residue protein attached to proteins as an intracellular targeting signal).</text>
        <dbReference type="EC" id="3.4.19.12"/>
    </reaction>
</comment>
<evidence type="ECO:0000313" key="8">
    <source>
        <dbReference type="EMBL" id="ADD95803.1"/>
    </source>
</evidence>
<keyword evidence="6" id="KW-0788">Thiol protease</keyword>
<keyword evidence="5" id="KW-0378">Hydrolase</keyword>
<evidence type="ECO:0000256" key="2">
    <source>
        <dbReference type="ARBA" id="ARBA00012759"/>
    </source>
</evidence>
<protein>
    <recommendedName>
        <fullName evidence="2">ubiquitinyl hydrolase 1</fullName>
        <ecNumber evidence="2">3.4.19.12</ecNumber>
    </recommendedName>
</protein>
<evidence type="ECO:0000256" key="3">
    <source>
        <dbReference type="ARBA" id="ARBA00022670"/>
    </source>
</evidence>
<dbReference type="EC" id="3.4.19.12" evidence="2"/>
<dbReference type="PANTHER" id="PTHR13367">
    <property type="entry name" value="UBIQUITIN THIOESTERASE"/>
    <property type="match status" value="1"/>
</dbReference>
<feature type="region of interest" description="Disordered" evidence="7">
    <location>
        <begin position="118"/>
        <end position="138"/>
    </location>
</feature>
<keyword evidence="4" id="KW-0833">Ubl conjugation pathway</keyword>
<sequence length="189" mass="20767">MDIKQAVDARAACTLGKGMVLRDHTQACWRMRQIGKGQTLCVVVVPEIERLIEEVKGPAPEVSNEAEDIVGGDQTGLLHDIISWLISNSLEVEGLMKSQLYVQEANNVPRKAALDRLREQPVTAASNESKSTEQDTPEDAKLLPCFVSQLVPQVETEEAKLAVLKEEVPDLDSIVMKLVCSNHKAQPTI</sequence>
<evidence type="ECO:0000256" key="5">
    <source>
        <dbReference type="ARBA" id="ARBA00022801"/>
    </source>
</evidence>